<name>A0A0F8YGP1_9ZZZZ</name>
<comment type="caution">
    <text evidence="1">The sequence shown here is derived from an EMBL/GenBank/DDBJ whole genome shotgun (WGS) entry which is preliminary data.</text>
</comment>
<evidence type="ECO:0000313" key="1">
    <source>
        <dbReference type="EMBL" id="KKK80577.1"/>
    </source>
</evidence>
<protein>
    <submittedName>
        <fullName evidence="1">Uncharacterized protein</fullName>
    </submittedName>
</protein>
<dbReference type="EMBL" id="LAZR01053518">
    <property type="protein sequence ID" value="KKK80577.1"/>
    <property type="molecule type" value="Genomic_DNA"/>
</dbReference>
<organism evidence="1">
    <name type="scientific">marine sediment metagenome</name>
    <dbReference type="NCBI Taxonomy" id="412755"/>
    <lineage>
        <taxon>unclassified sequences</taxon>
        <taxon>metagenomes</taxon>
        <taxon>ecological metagenomes</taxon>
    </lineage>
</organism>
<sequence>MTIHLLLSFFFSFSLLNKERILLSSSSFRNPACEFPRTGLAPQSKDPFLKPSYVLFRTIPLDTIPIYHTPFVLFNAFTHRLTSPPVKISQYVSFVETCLGSQHPFRLGTSVVRSLLQPYPYHYSMAFAFSSILYPLSLPLSSRSRYHNTYVYGTYWVYQVPYARRSTEPLGRYFPPVA</sequence>
<accession>A0A0F8YGP1</accession>
<proteinExistence type="predicted"/>
<gene>
    <name evidence="1" type="ORF">LCGC14_2822090</name>
</gene>
<reference evidence="1" key="1">
    <citation type="journal article" date="2015" name="Nature">
        <title>Complex archaea that bridge the gap between prokaryotes and eukaryotes.</title>
        <authorList>
            <person name="Spang A."/>
            <person name="Saw J.H."/>
            <person name="Jorgensen S.L."/>
            <person name="Zaremba-Niedzwiedzka K."/>
            <person name="Martijn J."/>
            <person name="Lind A.E."/>
            <person name="van Eijk R."/>
            <person name="Schleper C."/>
            <person name="Guy L."/>
            <person name="Ettema T.J."/>
        </authorList>
    </citation>
    <scope>NUCLEOTIDE SEQUENCE</scope>
</reference>
<dbReference type="AlphaFoldDB" id="A0A0F8YGP1"/>